<gene>
    <name evidence="2" type="ORF">VTL71DRAFT_6223</name>
</gene>
<evidence type="ECO:0000313" key="2">
    <source>
        <dbReference type="EMBL" id="KAL2063151.1"/>
    </source>
</evidence>
<name>A0ABR4C185_9HELO</name>
<organism evidence="2 3">
    <name type="scientific">Oculimacula yallundae</name>
    <dbReference type="NCBI Taxonomy" id="86028"/>
    <lineage>
        <taxon>Eukaryota</taxon>
        <taxon>Fungi</taxon>
        <taxon>Dikarya</taxon>
        <taxon>Ascomycota</taxon>
        <taxon>Pezizomycotina</taxon>
        <taxon>Leotiomycetes</taxon>
        <taxon>Helotiales</taxon>
        <taxon>Ploettnerulaceae</taxon>
        <taxon>Oculimacula</taxon>
    </lineage>
</organism>
<feature type="region of interest" description="Disordered" evidence="1">
    <location>
        <begin position="1"/>
        <end position="28"/>
    </location>
</feature>
<dbReference type="Proteomes" id="UP001595075">
    <property type="component" value="Unassembled WGS sequence"/>
</dbReference>
<protein>
    <submittedName>
        <fullName evidence="2">Uncharacterized protein</fullName>
    </submittedName>
</protein>
<reference evidence="2 3" key="1">
    <citation type="journal article" date="2024" name="Commun. Biol.">
        <title>Comparative genomic analysis of thermophilic fungi reveals convergent evolutionary adaptations and gene losses.</title>
        <authorList>
            <person name="Steindorff A.S."/>
            <person name="Aguilar-Pontes M.V."/>
            <person name="Robinson A.J."/>
            <person name="Andreopoulos B."/>
            <person name="LaButti K."/>
            <person name="Kuo A."/>
            <person name="Mondo S."/>
            <person name="Riley R."/>
            <person name="Otillar R."/>
            <person name="Haridas S."/>
            <person name="Lipzen A."/>
            <person name="Grimwood J."/>
            <person name="Schmutz J."/>
            <person name="Clum A."/>
            <person name="Reid I.D."/>
            <person name="Moisan M.C."/>
            <person name="Butler G."/>
            <person name="Nguyen T.T.M."/>
            <person name="Dewar K."/>
            <person name="Conant G."/>
            <person name="Drula E."/>
            <person name="Henrissat B."/>
            <person name="Hansel C."/>
            <person name="Singer S."/>
            <person name="Hutchinson M.I."/>
            <person name="de Vries R.P."/>
            <person name="Natvig D.O."/>
            <person name="Powell A.J."/>
            <person name="Tsang A."/>
            <person name="Grigoriev I.V."/>
        </authorList>
    </citation>
    <scope>NUCLEOTIDE SEQUENCE [LARGE SCALE GENOMIC DNA]</scope>
    <source>
        <strain evidence="2 3">CBS 494.80</strain>
    </source>
</reference>
<keyword evidence="3" id="KW-1185">Reference proteome</keyword>
<accession>A0ABR4C185</accession>
<evidence type="ECO:0000313" key="3">
    <source>
        <dbReference type="Proteomes" id="UP001595075"/>
    </source>
</evidence>
<dbReference type="EMBL" id="JAZHXI010000016">
    <property type="protein sequence ID" value="KAL2063151.1"/>
    <property type="molecule type" value="Genomic_DNA"/>
</dbReference>
<evidence type="ECO:0000256" key="1">
    <source>
        <dbReference type="SAM" id="MobiDB-lite"/>
    </source>
</evidence>
<comment type="caution">
    <text evidence="2">The sequence shown here is derived from an EMBL/GenBank/DDBJ whole genome shotgun (WGS) entry which is preliminary data.</text>
</comment>
<sequence>MPATQPDSGAAAPRQGAARQSRSFGRPVSSPAMWQAYAAAGSPTGEEVLSITVTTILYTLTVNDPAGGQTSYVGSLQVFLQTFE</sequence>
<proteinExistence type="predicted"/>
<feature type="compositionally biased region" description="Low complexity" evidence="1">
    <location>
        <begin position="8"/>
        <end position="23"/>
    </location>
</feature>